<evidence type="ECO:0000256" key="1">
    <source>
        <dbReference type="ARBA" id="ARBA00001924"/>
    </source>
</evidence>
<sequence length="422" mass="47309">MLAYGMTTPDDAGMEPEEIRAMAVRPEDVAPDAVFTQRPPAPAAAPTPQPDGIDRSTWNGWPSRNTAQPRVIIDDQQRLTRIRTPVMDLEGHMTPTHLFYVVQHFAVPAPIRAEDWSMTVGGAVHTPLTMTYEDLRRLPARTVRTVMECSGSDANFFEYFKGIGPRPNRAEEGMILSAGEFTGVPLATVLAQAGLQHNAAHIRVEGWDRGVPPTAKQGTQPFYYDKGLPLEKALHPDTILAWAQNGEALEHLHGAPVRLLVPGWSGNWSVKWVQRIEVMVEPPDCWYHWQFYYYGNAADDPQKELITTIGVRSVVTYPRDDQTTLQRGTHIIRGRSWSGAGAITQVEISTDGGQTWHAAHIEPPHERWLWVRWSYTWEAKPGQHAIMARATDEVGRVEPVTPRYNFMRKNFSAIVATDVTVV</sequence>
<dbReference type="PANTHER" id="PTHR19372">
    <property type="entry name" value="SULFITE REDUCTASE"/>
    <property type="match status" value="1"/>
</dbReference>
<evidence type="ECO:0000256" key="2">
    <source>
        <dbReference type="ARBA" id="ARBA00022505"/>
    </source>
</evidence>
<dbReference type="PANTHER" id="PTHR19372:SF7">
    <property type="entry name" value="SULFITE OXIDASE, MITOCHONDRIAL"/>
    <property type="match status" value="1"/>
</dbReference>
<feature type="domain" description="Oxidoreductase molybdopterin-binding" evidence="6">
    <location>
        <begin position="104"/>
        <end position="284"/>
    </location>
</feature>
<feature type="compositionally biased region" description="Pro residues" evidence="5">
    <location>
        <begin position="39"/>
        <end position="49"/>
    </location>
</feature>
<dbReference type="GO" id="GO:0043546">
    <property type="term" value="F:molybdopterin cofactor binding"/>
    <property type="evidence" value="ECO:0007669"/>
    <property type="project" value="TreeGrafter"/>
</dbReference>
<dbReference type="SUPFAM" id="SSF56524">
    <property type="entry name" value="Oxidoreductase molybdopterin-binding domain"/>
    <property type="match status" value="1"/>
</dbReference>
<evidence type="ECO:0000313" key="9">
    <source>
        <dbReference type="Proteomes" id="UP000712673"/>
    </source>
</evidence>
<protein>
    <recommendedName>
        <fullName evidence="10">Sulfite oxidase</fullName>
    </recommendedName>
</protein>
<proteinExistence type="predicted"/>
<evidence type="ECO:0000256" key="3">
    <source>
        <dbReference type="ARBA" id="ARBA00022723"/>
    </source>
</evidence>
<name>A0A938B490_UNCTE</name>
<evidence type="ECO:0008006" key="10">
    <source>
        <dbReference type="Google" id="ProtNLM"/>
    </source>
</evidence>
<dbReference type="Pfam" id="PF00174">
    <property type="entry name" value="Oxidored_molyb"/>
    <property type="match status" value="1"/>
</dbReference>
<evidence type="ECO:0000313" key="8">
    <source>
        <dbReference type="EMBL" id="MBM3224518.1"/>
    </source>
</evidence>
<dbReference type="EMBL" id="VGLS01000344">
    <property type="protein sequence ID" value="MBM3224518.1"/>
    <property type="molecule type" value="Genomic_DNA"/>
</dbReference>
<keyword evidence="2" id="KW-0500">Molybdenum</keyword>
<dbReference type="GO" id="GO:0006790">
    <property type="term" value="P:sulfur compound metabolic process"/>
    <property type="evidence" value="ECO:0007669"/>
    <property type="project" value="TreeGrafter"/>
</dbReference>
<evidence type="ECO:0000256" key="4">
    <source>
        <dbReference type="ARBA" id="ARBA00023002"/>
    </source>
</evidence>
<organism evidence="8 9">
    <name type="scientific">Tectimicrobiota bacterium</name>
    <dbReference type="NCBI Taxonomy" id="2528274"/>
    <lineage>
        <taxon>Bacteria</taxon>
        <taxon>Pseudomonadati</taxon>
        <taxon>Nitrospinota/Tectimicrobiota group</taxon>
        <taxon>Candidatus Tectimicrobiota</taxon>
    </lineage>
</organism>
<gene>
    <name evidence="8" type="ORF">FJZ47_12050</name>
</gene>
<comment type="caution">
    <text evidence="8">The sequence shown here is derived from an EMBL/GenBank/DDBJ whole genome shotgun (WGS) entry which is preliminary data.</text>
</comment>
<evidence type="ECO:0000259" key="6">
    <source>
        <dbReference type="Pfam" id="PF00174"/>
    </source>
</evidence>
<dbReference type="SUPFAM" id="SSF81296">
    <property type="entry name" value="E set domains"/>
    <property type="match status" value="1"/>
</dbReference>
<dbReference type="PRINTS" id="PR00407">
    <property type="entry name" value="EUMOPTERIN"/>
</dbReference>
<reference evidence="8" key="1">
    <citation type="submission" date="2019-03" db="EMBL/GenBank/DDBJ databases">
        <title>Lake Tanganyika Metagenome-Assembled Genomes (MAGs).</title>
        <authorList>
            <person name="Tran P."/>
        </authorList>
    </citation>
    <scope>NUCLEOTIDE SEQUENCE</scope>
    <source>
        <strain evidence="8">K_DeepCast_65m_m2_066</strain>
    </source>
</reference>
<feature type="region of interest" description="Disordered" evidence="5">
    <location>
        <begin position="29"/>
        <end position="67"/>
    </location>
</feature>
<dbReference type="GO" id="GO:0008482">
    <property type="term" value="F:sulfite oxidase activity"/>
    <property type="evidence" value="ECO:0007669"/>
    <property type="project" value="TreeGrafter"/>
</dbReference>
<keyword evidence="4" id="KW-0560">Oxidoreductase</keyword>
<dbReference type="Pfam" id="PF03404">
    <property type="entry name" value="Mo-co_dimer"/>
    <property type="match status" value="1"/>
</dbReference>
<dbReference type="Gene3D" id="3.90.420.10">
    <property type="entry name" value="Oxidoreductase, molybdopterin-binding domain"/>
    <property type="match status" value="1"/>
</dbReference>
<feature type="compositionally biased region" description="Polar residues" evidence="5">
    <location>
        <begin position="56"/>
        <end position="67"/>
    </location>
</feature>
<dbReference type="Gene3D" id="2.60.40.650">
    <property type="match status" value="1"/>
</dbReference>
<dbReference type="GO" id="GO:0030151">
    <property type="term" value="F:molybdenum ion binding"/>
    <property type="evidence" value="ECO:0007669"/>
    <property type="project" value="InterPro"/>
</dbReference>
<dbReference type="Proteomes" id="UP000712673">
    <property type="component" value="Unassembled WGS sequence"/>
</dbReference>
<dbReference type="AlphaFoldDB" id="A0A938B490"/>
<feature type="domain" description="Moybdenum cofactor oxidoreductase dimerisation" evidence="7">
    <location>
        <begin position="305"/>
        <end position="407"/>
    </location>
</feature>
<accession>A0A938B490</accession>
<keyword evidence="3" id="KW-0479">Metal-binding</keyword>
<dbReference type="GO" id="GO:0020037">
    <property type="term" value="F:heme binding"/>
    <property type="evidence" value="ECO:0007669"/>
    <property type="project" value="TreeGrafter"/>
</dbReference>
<comment type="cofactor">
    <cofactor evidence="1">
        <name>Mo-molybdopterin</name>
        <dbReference type="ChEBI" id="CHEBI:71302"/>
    </cofactor>
</comment>
<dbReference type="InterPro" id="IPR014756">
    <property type="entry name" value="Ig_E-set"/>
</dbReference>
<dbReference type="InterPro" id="IPR000572">
    <property type="entry name" value="OxRdtase_Mopterin-bd_dom"/>
</dbReference>
<dbReference type="InterPro" id="IPR005066">
    <property type="entry name" value="MoCF_OxRdtse_dimer"/>
</dbReference>
<dbReference type="InterPro" id="IPR036374">
    <property type="entry name" value="OxRdtase_Mopterin-bd_sf"/>
</dbReference>
<evidence type="ECO:0000256" key="5">
    <source>
        <dbReference type="SAM" id="MobiDB-lite"/>
    </source>
</evidence>
<evidence type="ECO:0000259" key="7">
    <source>
        <dbReference type="Pfam" id="PF03404"/>
    </source>
</evidence>
<dbReference type="InterPro" id="IPR008335">
    <property type="entry name" value="Mopterin_OxRdtase_euk"/>
</dbReference>